<keyword evidence="1" id="KW-0175">Coiled coil</keyword>
<dbReference type="Proteomes" id="UP000037460">
    <property type="component" value="Unassembled WGS sequence"/>
</dbReference>
<protein>
    <submittedName>
        <fullName evidence="3">Uncharacterized protein</fullName>
    </submittedName>
</protein>
<feature type="compositionally biased region" description="Pro residues" evidence="2">
    <location>
        <begin position="124"/>
        <end position="140"/>
    </location>
</feature>
<sequence>MASNPLADLLSAAVTDTENKAPLTVVVTAATAAQHSAGDRAATASVLNSHYRKPQPTPTAKGSADDALELDMLDEGATPEKNPPPDDEFDDEPISLQIGSAAANTAGTKDEFDDEFDEIVEPSAVPPPAPSAMGAPPPPSALSAAAFEADRLALLAAAEQAKVKAEAQAQVLEAERVAKLAAEREEEKARQAAERQAALKKVYQAATDEGPGAKAAAALAQPLAAKSKAEQADELAA</sequence>
<dbReference type="EMBL" id="JWZX01002249">
    <property type="protein sequence ID" value="KOO30311.1"/>
    <property type="molecule type" value="Genomic_DNA"/>
</dbReference>
<comment type="caution">
    <text evidence="3">The sequence shown here is derived from an EMBL/GenBank/DDBJ whole genome shotgun (WGS) entry which is preliminary data.</text>
</comment>
<accession>A0A0M0JUE1</accession>
<evidence type="ECO:0000256" key="2">
    <source>
        <dbReference type="SAM" id="MobiDB-lite"/>
    </source>
</evidence>
<keyword evidence="4" id="KW-1185">Reference proteome</keyword>
<evidence type="ECO:0000256" key="1">
    <source>
        <dbReference type="SAM" id="Coils"/>
    </source>
</evidence>
<dbReference type="AlphaFoldDB" id="A0A0M0JUE1"/>
<feature type="compositionally biased region" description="Low complexity" evidence="2">
    <location>
        <begin position="210"/>
        <end position="226"/>
    </location>
</feature>
<name>A0A0M0JUE1_9EUKA</name>
<proteinExistence type="predicted"/>
<evidence type="ECO:0000313" key="4">
    <source>
        <dbReference type="Proteomes" id="UP000037460"/>
    </source>
</evidence>
<feature type="region of interest" description="Disordered" evidence="2">
    <location>
        <begin position="210"/>
        <end position="237"/>
    </location>
</feature>
<organism evidence="3 4">
    <name type="scientific">Chrysochromulina tobinii</name>
    <dbReference type="NCBI Taxonomy" id="1460289"/>
    <lineage>
        <taxon>Eukaryota</taxon>
        <taxon>Haptista</taxon>
        <taxon>Haptophyta</taxon>
        <taxon>Prymnesiophyceae</taxon>
        <taxon>Prymnesiales</taxon>
        <taxon>Chrysochromulinaceae</taxon>
        <taxon>Chrysochromulina</taxon>
    </lineage>
</organism>
<feature type="region of interest" description="Disordered" evidence="2">
    <location>
        <begin position="33"/>
        <end position="142"/>
    </location>
</feature>
<reference evidence="4" key="1">
    <citation type="journal article" date="2015" name="PLoS Genet.">
        <title>Genome Sequence and Transcriptome Analyses of Chrysochromulina tobin: Metabolic Tools for Enhanced Algal Fitness in the Prominent Order Prymnesiales (Haptophyceae).</title>
        <authorList>
            <person name="Hovde B.T."/>
            <person name="Deodato C.R."/>
            <person name="Hunsperger H.M."/>
            <person name="Ryken S.A."/>
            <person name="Yost W."/>
            <person name="Jha R.K."/>
            <person name="Patterson J."/>
            <person name="Monnat R.J. Jr."/>
            <person name="Barlow S.B."/>
            <person name="Starkenburg S.R."/>
            <person name="Cattolico R.A."/>
        </authorList>
    </citation>
    <scope>NUCLEOTIDE SEQUENCE</scope>
    <source>
        <strain evidence="4">CCMP291</strain>
    </source>
</reference>
<feature type="compositionally biased region" description="Acidic residues" evidence="2">
    <location>
        <begin position="111"/>
        <end position="120"/>
    </location>
</feature>
<feature type="coiled-coil region" evidence="1">
    <location>
        <begin position="155"/>
        <end position="202"/>
    </location>
</feature>
<gene>
    <name evidence="3" type="ORF">Ctob_008782</name>
</gene>
<feature type="non-terminal residue" evidence="3">
    <location>
        <position position="237"/>
    </location>
</feature>
<evidence type="ECO:0000313" key="3">
    <source>
        <dbReference type="EMBL" id="KOO30311.1"/>
    </source>
</evidence>